<keyword evidence="2" id="KW-1185">Reference proteome</keyword>
<protein>
    <submittedName>
        <fullName evidence="1">Uncharacterized protein</fullName>
    </submittedName>
</protein>
<dbReference type="Proteomes" id="UP000249865">
    <property type="component" value="Chromosome"/>
</dbReference>
<name>A0A2Z4LMG3_9BACT</name>
<dbReference type="EMBL" id="CP030103">
    <property type="protein sequence ID" value="AWX42985.1"/>
    <property type="molecule type" value="Genomic_DNA"/>
</dbReference>
<reference evidence="2" key="1">
    <citation type="submission" date="2018-06" db="EMBL/GenBank/DDBJ databases">
        <title>Complete genome sequences of Mycoplasma anatis, M. anseris and M. cloacale type strains.</title>
        <authorList>
            <person name="Grozner D."/>
            <person name="Forro B."/>
            <person name="Sulyok K.M."/>
            <person name="Marton S."/>
            <person name="Kreizinger Z."/>
            <person name="Banyai K."/>
            <person name="Gyuranecz M."/>
        </authorList>
    </citation>
    <scope>NUCLEOTIDE SEQUENCE [LARGE SCALE GENOMIC DNA]</scope>
    <source>
        <strain evidence="2">NCTC 10199</strain>
    </source>
</reference>
<accession>A0A2Z4LMG3</accession>
<dbReference type="AlphaFoldDB" id="A0A2Z4LMG3"/>
<evidence type="ECO:0000313" key="2">
    <source>
        <dbReference type="Proteomes" id="UP000249865"/>
    </source>
</evidence>
<dbReference type="KEGG" id="mclo:DK849_02850"/>
<dbReference type="RefSeq" id="WP_029330187.1">
    <property type="nucleotide sequence ID" value="NZ_CP030103.1"/>
</dbReference>
<organism evidence="1 2">
    <name type="scientific">Metamycoplasma cloacale</name>
    <dbReference type="NCBI Taxonomy" id="92401"/>
    <lineage>
        <taxon>Bacteria</taxon>
        <taxon>Bacillati</taxon>
        <taxon>Mycoplasmatota</taxon>
        <taxon>Mycoplasmoidales</taxon>
        <taxon>Metamycoplasmataceae</taxon>
        <taxon>Metamycoplasma</taxon>
    </lineage>
</organism>
<evidence type="ECO:0000313" key="1">
    <source>
        <dbReference type="EMBL" id="AWX42985.1"/>
    </source>
</evidence>
<sequence length="409" mass="47754">MLRNYFNILVDVTATDKGVIFKNGRFEYHPVKKAIDVKDLTFALNGATTFDDLKHFINYALGIEEHQEFNYFTIDWSHKEYKFMGNQIFVVPEYIYNFMSTGNERNMNMISGSTAIEPFIITSDGMEFTSLATITYNTILENGYWGAFKIEGVVGTMLGKEGEVVPHNYSVEVDMSLLFGKNSKDIDSNLKHINNIFTYDYVQAMRKNPLKDFKEIDGKNGRRKVNRLAQRIYDFTIKQYSISQKENTDNLFFENNLGLKIKDFNYDNPEFVLFRHYDLDLADNEEFKEFLREHVKKEAENSNLEHADVDPDDEDPFSIEEMAKDFYNSLRMQGVATDEIVDKFNETLDDFIKTMKIDDGLGLSKFIKEEATKKLIELMEIEKEELEKDLKAKEEIKKTKDNKNNDDFN</sequence>
<gene>
    <name evidence="1" type="ORF">DK849_02850</name>
</gene>
<proteinExistence type="predicted"/>